<dbReference type="InterPro" id="IPR001227">
    <property type="entry name" value="Ac_transferase_dom_sf"/>
</dbReference>
<evidence type="ECO:0000256" key="3">
    <source>
        <dbReference type="ARBA" id="ARBA00023315"/>
    </source>
</evidence>
<dbReference type="AlphaFoldDB" id="A0AAE3YFI8"/>
<accession>A0AAE3YFI8</accession>
<dbReference type="Proteomes" id="UP001247307">
    <property type="component" value="Unassembled WGS sequence"/>
</dbReference>
<reference evidence="6" key="1">
    <citation type="submission" date="2023-07" db="EMBL/GenBank/DDBJ databases">
        <title>Sequencing the genomes of 1000 actinobacteria strains.</title>
        <authorList>
            <person name="Klenk H.-P."/>
        </authorList>
    </citation>
    <scope>NUCLEOTIDE SEQUENCE</scope>
    <source>
        <strain evidence="6">DSM 13988</strain>
    </source>
</reference>
<dbReference type="InterPro" id="IPR050858">
    <property type="entry name" value="Mal-CoA-ACP_Trans/PKS_FabD"/>
</dbReference>
<feature type="domain" description="Malonyl-CoA:ACP transacylase (MAT)" evidence="5">
    <location>
        <begin position="5"/>
        <end position="307"/>
    </location>
</feature>
<dbReference type="PANTHER" id="PTHR42681">
    <property type="entry name" value="MALONYL-COA-ACYL CARRIER PROTEIN TRANSACYLASE, MITOCHONDRIAL"/>
    <property type="match status" value="1"/>
</dbReference>
<dbReference type="GO" id="GO:0004314">
    <property type="term" value="F:[acyl-carrier-protein] S-malonyltransferase activity"/>
    <property type="evidence" value="ECO:0007669"/>
    <property type="project" value="UniProtKB-EC"/>
</dbReference>
<dbReference type="InterPro" id="IPR014043">
    <property type="entry name" value="Acyl_transferase_dom"/>
</dbReference>
<dbReference type="Gene3D" id="3.40.366.10">
    <property type="entry name" value="Malonyl-Coenzyme A Acyl Carrier Protein, domain 2"/>
    <property type="match status" value="1"/>
</dbReference>
<organism evidence="6 7">
    <name type="scientific">Falsarthrobacter nasiphocae</name>
    <dbReference type="NCBI Taxonomy" id="189863"/>
    <lineage>
        <taxon>Bacteria</taxon>
        <taxon>Bacillati</taxon>
        <taxon>Actinomycetota</taxon>
        <taxon>Actinomycetes</taxon>
        <taxon>Micrococcales</taxon>
        <taxon>Micrococcaceae</taxon>
        <taxon>Falsarthrobacter</taxon>
    </lineage>
</organism>
<dbReference type="GO" id="GO:0005829">
    <property type="term" value="C:cytosol"/>
    <property type="evidence" value="ECO:0007669"/>
    <property type="project" value="TreeGrafter"/>
</dbReference>
<evidence type="ECO:0000313" key="6">
    <source>
        <dbReference type="EMBL" id="MDR6892878.1"/>
    </source>
</evidence>
<proteinExistence type="predicted"/>
<keyword evidence="2 6" id="KW-0808">Transferase</keyword>
<evidence type="ECO:0000256" key="4">
    <source>
        <dbReference type="ARBA" id="ARBA00048462"/>
    </source>
</evidence>
<dbReference type="PANTHER" id="PTHR42681:SF1">
    <property type="entry name" value="MALONYL-COA-ACYL CARRIER PROTEIN TRANSACYLASE, MITOCHONDRIAL"/>
    <property type="match status" value="1"/>
</dbReference>
<protein>
    <recommendedName>
        <fullName evidence="1">[acyl-carrier-protein] S-malonyltransferase</fullName>
        <ecNumber evidence="1">2.3.1.39</ecNumber>
    </recommendedName>
</protein>
<name>A0AAE3YFI8_9MICC</name>
<comment type="caution">
    <text evidence="6">The sequence shown here is derived from an EMBL/GenBank/DDBJ whole genome shotgun (WGS) entry which is preliminary data.</text>
</comment>
<evidence type="ECO:0000313" key="7">
    <source>
        <dbReference type="Proteomes" id="UP001247307"/>
    </source>
</evidence>
<dbReference type="RefSeq" id="WP_309852589.1">
    <property type="nucleotide sequence ID" value="NZ_BAAAIU010000004.1"/>
</dbReference>
<dbReference type="SUPFAM" id="SSF55048">
    <property type="entry name" value="Probable ACP-binding domain of malonyl-CoA ACP transacylase"/>
    <property type="match status" value="1"/>
</dbReference>
<keyword evidence="7" id="KW-1185">Reference proteome</keyword>
<gene>
    <name evidence="6" type="ORF">J2S35_001818</name>
</gene>
<dbReference type="GO" id="GO:0006633">
    <property type="term" value="P:fatty acid biosynthetic process"/>
    <property type="evidence" value="ECO:0007669"/>
    <property type="project" value="TreeGrafter"/>
</dbReference>
<dbReference type="InterPro" id="IPR016035">
    <property type="entry name" value="Acyl_Trfase/lysoPLipase"/>
</dbReference>
<dbReference type="EC" id="2.3.1.39" evidence="1"/>
<comment type="catalytic activity">
    <reaction evidence="4">
        <text>holo-[ACP] + malonyl-CoA = malonyl-[ACP] + CoA</text>
        <dbReference type="Rhea" id="RHEA:41792"/>
        <dbReference type="Rhea" id="RHEA-COMP:9623"/>
        <dbReference type="Rhea" id="RHEA-COMP:9685"/>
        <dbReference type="ChEBI" id="CHEBI:57287"/>
        <dbReference type="ChEBI" id="CHEBI:57384"/>
        <dbReference type="ChEBI" id="CHEBI:64479"/>
        <dbReference type="ChEBI" id="CHEBI:78449"/>
        <dbReference type="EC" id="2.3.1.39"/>
    </reaction>
</comment>
<dbReference type="EMBL" id="JAVDUI010000001">
    <property type="protein sequence ID" value="MDR6892878.1"/>
    <property type="molecule type" value="Genomic_DNA"/>
</dbReference>
<dbReference type="Pfam" id="PF00698">
    <property type="entry name" value="Acyl_transf_1"/>
    <property type="match status" value="1"/>
</dbReference>
<evidence type="ECO:0000256" key="1">
    <source>
        <dbReference type="ARBA" id="ARBA00013258"/>
    </source>
</evidence>
<evidence type="ECO:0000259" key="5">
    <source>
        <dbReference type="SMART" id="SM00827"/>
    </source>
</evidence>
<evidence type="ECO:0000256" key="2">
    <source>
        <dbReference type="ARBA" id="ARBA00022679"/>
    </source>
</evidence>
<dbReference type="SMART" id="SM00827">
    <property type="entry name" value="PKS_AT"/>
    <property type="match status" value="1"/>
</dbReference>
<dbReference type="SUPFAM" id="SSF52151">
    <property type="entry name" value="FabD/lysophospholipase-like"/>
    <property type="match status" value="1"/>
</dbReference>
<dbReference type="Gene3D" id="3.30.70.250">
    <property type="entry name" value="Malonyl-CoA ACP transacylase, ACP-binding"/>
    <property type="match status" value="1"/>
</dbReference>
<dbReference type="InterPro" id="IPR016036">
    <property type="entry name" value="Malonyl_transacylase_ACP-bd"/>
</dbReference>
<keyword evidence="3 6" id="KW-0012">Acyltransferase</keyword>
<sequence>MLAIVCPGQGSQVPGFLTPWLELPQVAAQVAALSEASKIDLLTHGTESDEATIKDTAVAQPLIVAAGLISARALGVAADVYAGHSVGEITAAALAGVFSDADAAALVGERGRLMASAAAEADSTMAAVLGGAADEVEAAIDAAGAVVANNNCPGQLVAAGSREAIERLMAEPPAKAKVIELKVAGAFHTNFMDSAVEPLTRAAEAVLTQDPEATLLTNRDGSRTEHGKVFLDLIVDQVTRPVRWDLCMQTMADLGVTGILEVAPAGTLTGLAKRGLRGVERFSLSTPDQLDDAREFARAHARTAPDEAQTGGPQA</sequence>